<dbReference type="InterPro" id="IPR019775">
    <property type="entry name" value="WD40_repeat_CS"/>
</dbReference>
<dbReference type="SMART" id="SM00320">
    <property type="entry name" value="WD40"/>
    <property type="match status" value="7"/>
</dbReference>
<keyword evidence="2" id="KW-0677">Repeat</keyword>
<feature type="repeat" description="WD" evidence="3">
    <location>
        <begin position="525"/>
        <end position="555"/>
    </location>
</feature>
<comment type="caution">
    <text evidence="4">The sequence shown here is derived from an EMBL/GenBank/DDBJ whole genome shotgun (WGS) entry which is preliminary data.</text>
</comment>
<dbReference type="EMBL" id="JNBS01002266">
    <property type="protein sequence ID" value="OQR93273.1"/>
    <property type="molecule type" value="Genomic_DNA"/>
</dbReference>
<dbReference type="InterPro" id="IPR040067">
    <property type="entry name" value="WDR47"/>
</dbReference>
<evidence type="ECO:0000256" key="1">
    <source>
        <dbReference type="ARBA" id="ARBA00022574"/>
    </source>
</evidence>
<dbReference type="PROSITE" id="PS50082">
    <property type="entry name" value="WD_REPEATS_2"/>
    <property type="match status" value="2"/>
</dbReference>
<dbReference type="InterPro" id="IPR036322">
    <property type="entry name" value="WD40_repeat_dom_sf"/>
</dbReference>
<dbReference type="Pfam" id="PF00400">
    <property type="entry name" value="WD40"/>
    <property type="match status" value="3"/>
</dbReference>
<accession>A0A1V9Z5H9</accession>
<evidence type="ECO:0000313" key="5">
    <source>
        <dbReference type="Proteomes" id="UP000243217"/>
    </source>
</evidence>
<organism evidence="4 5">
    <name type="scientific">Thraustotheca clavata</name>
    <dbReference type="NCBI Taxonomy" id="74557"/>
    <lineage>
        <taxon>Eukaryota</taxon>
        <taxon>Sar</taxon>
        <taxon>Stramenopiles</taxon>
        <taxon>Oomycota</taxon>
        <taxon>Saprolegniomycetes</taxon>
        <taxon>Saprolegniales</taxon>
        <taxon>Achlyaceae</taxon>
        <taxon>Thraustotheca</taxon>
    </lineage>
</organism>
<gene>
    <name evidence="4" type="ORF">THRCLA_22324</name>
</gene>
<protein>
    <submittedName>
        <fullName evidence="4">Uncharacterized protein</fullName>
    </submittedName>
</protein>
<dbReference type="InterPro" id="IPR001680">
    <property type="entry name" value="WD40_rpt"/>
</dbReference>
<dbReference type="InterPro" id="IPR015943">
    <property type="entry name" value="WD40/YVTN_repeat-like_dom_sf"/>
</dbReference>
<evidence type="ECO:0000256" key="2">
    <source>
        <dbReference type="ARBA" id="ARBA00022737"/>
    </source>
</evidence>
<evidence type="ECO:0000313" key="4">
    <source>
        <dbReference type="EMBL" id="OQR93273.1"/>
    </source>
</evidence>
<dbReference type="OrthoDB" id="79478at2759"/>
<sequence>MNFADDEILYLIFDYLYHSKHYNSMTQLLLESGFDPVWQCGPNSTIAQLRYYLLHGEFTLALELFTPLQKNHPSSYKVIESCICKVALIEACLRLDPIPSRLEWLTRAEENGTWWKSIVFSHSPSNDPKLMSWNLAKERYECYTAVISEMRDIPQETTYYNMPPLHLKKYASKISPEIETPESKEWLIPSSFHHALRLEVKHRPEKCINLLTKSLEIPKATFNLEYVKTKDYGCQTQIDMKNTPTQTTLDFITHSVFVQTVEPSYNTSTTQTNKEEPISSSEIDTQTMNSEIKSATTQTIQYNTRSNGSQSDILALLAQNASCQTTLNFTTDMMTQTSCLEVKDIAVQFQGFTTTQANVQTQSIILCDIGSQTNFAVEIDEKPKPLQLLSSTPSSKESNPTASSDFILLSMAEASPKLVDRNDMVKLEASNRNTAQKPLTMESVAISVGSIAYEQVTSAANAVVVAETKESQAVRAMQVSHHGKYLLIGTNARAVRVLNIRDALAKKDKTTKSSLPLLPVVNEHYKHHNGPIYSAAWNYNDTMIATGSTDGVIHLTSPFQLERQLSKLRENTKAPEAISKVRCLTFAPSNKLLASGGGYDDAIVRLWDLETSTVSSHLPGHSSELNSVQYQTPHLILSASQDRTVRLWDVRSGCCEKLLKLHSPAQSIAISPSPGIQFASGHQDGRVSTWDLRTRLVPISSKQLMVPTQEKCCRPVLEWSPHGQWLLLGGYDGTLAVTTSSLHEIASYADTINTGLLQVAWHPTIPAFLTSDATKSVKLWLV</sequence>
<dbReference type="PANTHER" id="PTHR19863">
    <property type="entry name" value="NEMITIN (NEURONAL ENRICHED MAP INTERACTING PROTEIN) HOMOLOG"/>
    <property type="match status" value="1"/>
</dbReference>
<dbReference type="PROSITE" id="PS50896">
    <property type="entry name" value="LISH"/>
    <property type="match status" value="1"/>
</dbReference>
<dbReference type="InterPro" id="IPR006594">
    <property type="entry name" value="LisH"/>
</dbReference>
<evidence type="ECO:0000256" key="3">
    <source>
        <dbReference type="PROSITE-ProRule" id="PRU00221"/>
    </source>
</evidence>
<proteinExistence type="predicted"/>
<feature type="repeat" description="WD" evidence="3">
    <location>
        <begin position="618"/>
        <end position="653"/>
    </location>
</feature>
<keyword evidence="5" id="KW-1185">Reference proteome</keyword>
<dbReference type="SUPFAM" id="SSF50978">
    <property type="entry name" value="WD40 repeat-like"/>
    <property type="match status" value="1"/>
</dbReference>
<dbReference type="PROSITE" id="PS00678">
    <property type="entry name" value="WD_REPEATS_1"/>
    <property type="match status" value="1"/>
</dbReference>
<dbReference type="AlphaFoldDB" id="A0A1V9Z5H9"/>
<dbReference type="Gene3D" id="2.130.10.10">
    <property type="entry name" value="YVTN repeat-like/Quinoprotein amine dehydrogenase"/>
    <property type="match status" value="2"/>
</dbReference>
<reference evidence="4 5" key="1">
    <citation type="journal article" date="2014" name="Genome Biol. Evol.">
        <title>The secreted proteins of Achlya hypogyna and Thraustotheca clavata identify the ancestral oomycete secretome and reveal gene acquisitions by horizontal gene transfer.</title>
        <authorList>
            <person name="Misner I."/>
            <person name="Blouin N."/>
            <person name="Leonard G."/>
            <person name="Richards T.A."/>
            <person name="Lane C.E."/>
        </authorList>
    </citation>
    <scope>NUCLEOTIDE SEQUENCE [LARGE SCALE GENOMIC DNA]</scope>
    <source>
        <strain evidence="4 5">ATCC 34112</strain>
    </source>
</reference>
<name>A0A1V9Z5H9_9STRA</name>
<keyword evidence="1 3" id="KW-0853">WD repeat</keyword>
<dbReference type="Proteomes" id="UP000243217">
    <property type="component" value="Unassembled WGS sequence"/>
</dbReference>
<dbReference type="PANTHER" id="PTHR19863:SF5">
    <property type="entry name" value="WD REPEAT-CONTAINING PROTEIN 47"/>
    <property type="match status" value="1"/>
</dbReference>
<dbReference type="PROSITE" id="PS50294">
    <property type="entry name" value="WD_REPEATS_REGION"/>
    <property type="match status" value="1"/>
</dbReference>